<protein>
    <submittedName>
        <fullName evidence="1">Uncharacterized protein</fullName>
    </submittedName>
</protein>
<dbReference type="AlphaFoldDB" id="Q0V4I7"/>
<dbReference type="InParanoid" id="Q0V4I7"/>
<dbReference type="EMBL" id="CH445325">
    <property type="protein sequence ID" value="EAT92572.1"/>
    <property type="molecule type" value="Genomic_DNA"/>
</dbReference>
<dbReference type="RefSeq" id="XP_001791736.1">
    <property type="nucleotide sequence ID" value="XM_001791684.1"/>
</dbReference>
<reference evidence="2" key="1">
    <citation type="journal article" date="2007" name="Plant Cell">
        <title>Dothideomycete-plant interactions illuminated by genome sequencing and EST analysis of the wheat pathogen Stagonospora nodorum.</title>
        <authorList>
            <person name="Hane J.K."/>
            <person name="Lowe R.G."/>
            <person name="Solomon P.S."/>
            <person name="Tan K.C."/>
            <person name="Schoch C.L."/>
            <person name="Spatafora J.W."/>
            <person name="Crous P.W."/>
            <person name="Kodira C."/>
            <person name="Birren B.W."/>
            <person name="Galagan J.E."/>
            <person name="Torriani S.F."/>
            <person name="McDonald B.A."/>
            <person name="Oliver R.P."/>
        </authorList>
    </citation>
    <scope>NUCLEOTIDE SEQUENCE [LARGE SCALE GENOMIC DNA]</scope>
    <source>
        <strain evidence="2">SN15 / ATCC MYA-4574 / FGSC 10173</strain>
    </source>
</reference>
<gene>
    <name evidence="1" type="ORF">SNOG_01077</name>
</gene>
<dbReference type="GeneID" id="5968576"/>
<evidence type="ECO:0000313" key="1">
    <source>
        <dbReference type="EMBL" id="EAT92572.1"/>
    </source>
</evidence>
<sequence>MSRFLTLFANTRIINTDCLTFQVSALSDIATHLRRIHEHTSDATGLYSCSGNHMLETIR</sequence>
<organism evidence="1 2">
    <name type="scientific">Phaeosphaeria nodorum (strain SN15 / ATCC MYA-4574 / FGSC 10173)</name>
    <name type="common">Glume blotch fungus</name>
    <name type="synonym">Parastagonospora nodorum</name>
    <dbReference type="NCBI Taxonomy" id="321614"/>
    <lineage>
        <taxon>Eukaryota</taxon>
        <taxon>Fungi</taxon>
        <taxon>Dikarya</taxon>
        <taxon>Ascomycota</taxon>
        <taxon>Pezizomycotina</taxon>
        <taxon>Dothideomycetes</taxon>
        <taxon>Pleosporomycetidae</taxon>
        <taxon>Pleosporales</taxon>
        <taxon>Pleosporineae</taxon>
        <taxon>Phaeosphaeriaceae</taxon>
        <taxon>Parastagonospora</taxon>
    </lineage>
</organism>
<dbReference type="Proteomes" id="UP000001055">
    <property type="component" value="Unassembled WGS sequence"/>
</dbReference>
<accession>Q0V4I7</accession>
<name>Q0V4I7_PHANO</name>
<dbReference type="KEGG" id="pno:SNOG_01077"/>
<proteinExistence type="predicted"/>
<evidence type="ECO:0000313" key="2">
    <source>
        <dbReference type="Proteomes" id="UP000001055"/>
    </source>
</evidence>